<sequence>MDAYEEMLDLARRTAGTLADRGIRPRPYEADDGTTVEGWCVEQRDHAKDEYRGIDNWEEFRSADHLVLTPDGRFLAYTETWSGYSGKDGRAVDEHTRTLRHQSSAYLVSLGPGKPFAALSTMLERMPWTVMSYTPPQARPAAPAPPAPVRQAAPPPKAPSARPGNPAGAVLGFGHGLLVGCAVGCGSAIVLGVVLSIGGMDGDAVGVTTFAAAMFCVVAGTVIGTVNGWRKPGSVR</sequence>
<dbReference type="EMBL" id="JBHSFK010000044">
    <property type="protein sequence ID" value="MFC4506467.1"/>
    <property type="molecule type" value="Genomic_DNA"/>
</dbReference>
<evidence type="ECO:0000313" key="3">
    <source>
        <dbReference type="EMBL" id="MFC4506467.1"/>
    </source>
</evidence>
<protein>
    <recommendedName>
        <fullName evidence="5">NERD domain-containing protein</fullName>
    </recommendedName>
</protein>
<keyword evidence="2" id="KW-0472">Membrane</keyword>
<feature type="region of interest" description="Disordered" evidence="1">
    <location>
        <begin position="136"/>
        <end position="163"/>
    </location>
</feature>
<comment type="caution">
    <text evidence="3">The sequence shown here is derived from an EMBL/GenBank/DDBJ whole genome shotgun (WGS) entry which is preliminary data.</text>
</comment>
<name>A0ABV9B306_9ACTN</name>
<feature type="transmembrane region" description="Helical" evidence="2">
    <location>
        <begin position="204"/>
        <end position="226"/>
    </location>
</feature>
<reference evidence="4" key="1">
    <citation type="journal article" date="2019" name="Int. J. Syst. Evol. Microbiol.">
        <title>The Global Catalogue of Microorganisms (GCM) 10K type strain sequencing project: providing services to taxonomists for standard genome sequencing and annotation.</title>
        <authorList>
            <consortium name="The Broad Institute Genomics Platform"/>
            <consortium name="The Broad Institute Genome Sequencing Center for Infectious Disease"/>
            <person name="Wu L."/>
            <person name="Ma J."/>
        </authorList>
    </citation>
    <scope>NUCLEOTIDE SEQUENCE [LARGE SCALE GENOMIC DNA]</scope>
    <source>
        <strain evidence="4">CGMCC 4.7177</strain>
    </source>
</reference>
<feature type="transmembrane region" description="Helical" evidence="2">
    <location>
        <begin position="177"/>
        <end position="198"/>
    </location>
</feature>
<keyword evidence="4" id="KW-1185">Reference proteome</keyword>
<keyword evidence="2" id="KW-1133">Transmembrane helix</keyword>
<organism evidence="3 4">
    <name type="scientific">Streptomyces vulcanius</name>
    <dbReference type="NCBI Taxonomy" id="1441876"/>
    <lineage>
        <taxon>Bacteria</taxon>
        <taxon>Bacillati</taxon>
        <taxon>Actinomycetota</taxon>
        <taxon>Actinomycetes</taxon>
        <taxon>Kitasatosporales</taxon>
        <taxon>Streptomycetaceae</taxon>
        <taxon>Streptomyces</taxon>
    </lineage>
</organism>
<proteinExistence type="predicted"/>
<keyword evidence="2" id="KW-0812">Transmembrane</keyword>
<dbReference type="Proteomes" id="UP001595839">
    <property type="component" value="Unassembled WGS sequence"/>
</dbReference>
<evidence type="ECO:0000256" key="1">
    <source>
        <dbReference type="SAM" id="MobiDB-lite"/>
    </source>
</evidence>
<accession>A0ABV9B306</accession>
<feature type="compositionally biased region" description="Pro residues" evidence="1">
    <location>
        <begin position="142"/>
        <end position="158"/>
    </location>
</feature>
<gene>
    <name evidence="3" type="ORF">ACFPIH_44690</name>
</gene>
<evidence type="ECO:0000256" key="2">
    <source>
        <dbReference type="SAM" id="Phobius"/>
    </source>
</evidence>
<evidence type="ECO:0000313" key="4">
    <source>
        <dbReference type="Proteomes" id="UP001595839"/>
    </source>
</evidence>
<evidence type="ECO:0008006" key="5">
    <source>
        <dbReference type="Google" id="ProtNLM"/>
    </source>
</evidence>
<dbReference type="RefSeq" id="WP_381164736.1">
    <property type="nucleotide sequence ID" value="NZ_JBHSFK010000044.1"/>
</dbReference>